<dbReference type="InterPro" id="IPR023186">
    <property type="entry name" value="IUNH"/>
</dbReference>
<comment type="caution">
    <text evidence="4">The sequence shown here is derived from an EMBL/GenBank/DDBJ whole genome shotgun (WGS) entry which is preliminary data.</text>
</comment>
<gene>
    <name evidence="4" type="ORF">PCIT_b0279</name>
</gene>
<dbReference type="SUPFAM" id="SSF53590">
    <property type="entry name" value="Nucleoside hydrolase"/>
    <property type="match status" value="1"/>
</dbReference>
<dbReference type="EMBL" id="AHBZ03000027">
    <property type="protein sequence ID" value="KAF7764315.1"/>
    <property type="molecule type" value="Genomic_DNA"/>
</dbReference>
<dbReference type="GO" id="GO:0005829">
    <property type="term" value="C:cytosol"/>
    <property type="evidence" value="ECO:0007669"/>
    <property type="project" value="TreeGrafter"/>
</dbReference>
<accession>A0AAD4AE70</accession>
<dbReference type="RefSeq" id="WP_010362079.1">
    <property type="nucleotide sequence ID" value="NZ_AHBZ03000027.1"/>
</dbReference>
<evidence type="ECO:0000256" key="2">
    <source>
        <dbReference type="ARBA" id="ARBA00023295"/>
    </source>
</evidence>
<organism evidence="4 5">
    <name type="scientific">Pseudoalteromonas citrea</name>
    <dbReference type="NCBI Taxonomy" id="43655"/>
    <lineage>
        <taxon>Bacteria</taxon>
        <taxon>Pseudomonadati</taxon>
        <taxon>Pseudomonadota</taxon>
        <taxon>Gammaproteobacteria</taxon>
        <taxon>Alteromonadales</taxon>
        <taxon>Pseudoalteromonadaceae</taxon>
        <taxon>Pseudoalteromonas</taxon>
    </lineage>
</organism>
<dbReference type="PANTHER" id="PTHR12304:SF4">
    <property type="entry name" value="URIDINE NUCLEOSIDASE"/>
    <property type="match status" value="1"/>
</dbReference>
<dbReference type="PANTHER" id="PTHR12304">
    <property type="entry name" value="INOSINE-URIDINE PREFERRING NUCLEOSIDE HYDROLASE"/>
    <property type="match status" value="1"/>
</dbReference>
<dbReference type="CDD" id="cd02650">
    <property type="entry name" value="nuc_hydro_CaPnhB"/>
    <property type="match status" value="1"/>
</dbReference>
<dbReference type="AlphaFoldDB" id="A0AAD4AE70"/>
<dbReference type="Pfam" id="PF01156">
    <property type="entry name" value="IU_nuc_hydro"/>
    <property type="match status" value="1"/>
</dbReference>
<protein>
    <recommendedName>
        <fullName evidence="3">Inosine/uridine-preferring nucleoside hydrolase domain-containing protein</fullName>
    </recommendedName>
</protein>
<evidence type="ECO:0000313" key="4">
    <source>
        <dbReference type="EMBL" id="KAF7764315.1"/>
    </source>
</evidence>
<name>A0AAD4AE70_9GAMM</name>
<dbReference type="InterPro" id="IPR001910">
    <property type="entry name" value="Inosine/uridine_hydrolase_dom"/>
</dbReference>
<sequence length="316" mass="34275">MKKIIIDTDPGIDDAMAILLAHASNKIDLVGITTTFGNASIENSTRNALYLKDKFALQATVAQGVDIPLVLTASPPATVVHGNNGLGNITIPSEQTSQVINQLAHDYIINTVKAHPHEITLIAIGRLTNLALALSKAPEIASLVKEVIIMGGAFGFNGHTGNLTPFAEANVYGDPHAADIVVSANWPVTMVGLDVTQQSIISTAYINDLKSKSSKYGAFIYDISEFYAKFYHADLGLDGFYVHDSSAIIYAIAPELFTTRKGNIRVVTEGVAAGHTLFKESDRVFPIDEWNDRPQQKICTHVESQNLLDLYYNTMT</sequence>
<evidence type="ECO:0000259" key="3">
    <source>
        <dbReference type="Pfam" id="PF01156"/>
    </source>
</evidence>
<keyword evidence="1" id="KW-0378">Hydrolase</keyword>
<feature type="domain" description="Inosine/uridine-preferring nucleoside hydrolase" evidence="3">
    <location>
        <begin position="4"/>
        <end position="307"/>
    </location>
</feature>
<keyword evidence="2" id="KW-0326">Glycosidase</keyword>
<proteinExistence type="predicted"/>
<reference evidence="4" key="1">
    <citation type="journal article" date="2012" name="J. Bacteriol.">
        <title>Genome sequences of type strains of seven species of the marine bacterium Pseudoalteromonas.</title>
        <authorList>
            <person name="Xie B.B."/>
            <person name="Shu Y.L."/>
            <person name="Qin Q.L."/>
            <person name="Rong J.C."/>
            <person name="Zhang X.Y."/>
            <person name="Chen X.L."/>
            <person name="Shi M."/>
            <person name="He H.L."/>
            <person name="Zhou B.C."/>
            <person name="Zhang Y.Z."/>
        </authorList>
    </citation>
    <scope>NUCLEOTIDE SEQUENCE</scope>
    <source>
        <strain evidence="4">DSM 8771</strain>
    </source>
</reference>
<dbReference type="Gene3D" id="3.90.245.10">
    <property type="entry name" value="Ribonucleoside hydrolase-like"/>
    <property type="match status" value="1"/>
</dbReference>
<reference evidence="4" key="2">
    <citation type="submission" date="2015-03" db="EMBL/GenBank/DDBJ databases">
        <title>Genome sequence of Pseudoalteromonas citrea.</title>
        <authorList>
            <person name="Xie B.-B."/>
            <person name="Rong J.-C."/>
            <person name="Qin Q.-L."/>
            <person name="Zhang Y.-Z."/>
        </authorList>
    </citation>
    <scope>NUCLEOTIDE SEQUENCE</scope>
    <source>
        <strain evidence="4">DSM 8771</strain>
    </source>
</reference>
<dbReference type="GO" id="GO:0008477">
    <property type="term" value="F:purine nucleosidase activity"/>
    <property type="evidence" value="ECO:0007669"/>
    <property type="project" value="TreeGrafter"/>
</dbReference>
<evidence type="ECO:0000313" key="5">
    <source>
        <dbReference type="Proteomes" id="UP000016487"/>
    </source>
</evidence>
<dbReference type="Proteomes" id="UP000016487">
    <property type="component" value="Unassembled WGS sequence"/>
</dbReference>
<evidence type="ECO:0000256" key="1">
    <source>
        <dbReference type="ARBA" id="ARBA00022801"/>
    </source>
</evidence>
<dbReference type="InterPro" id="IPR036452">
    <property type="entry name" value="Ribo_hydro-like"/>
</dbReference>
<dbReference type="GO" id="GO:0006152">
    <property type="term" value="P:purine nucleoside catabolic process"/>
    <property type="evidence" value="ECO:0007669"/>
    <property type="project" value="TreeGrafter"/>
</dbReference>